<evidence type="ECO:0000313" key="5">
    <source>
        <dbReference type="EMBL" id="SFV28361.1"/>
    </source>
</evidence>
<dbReference type="PROSITE" id="PS00717">
    <property type="entry name" value="SIGMA54_1"/>
    <property type="match status" value="1"/>
</dbReference>
<dbReference type="SUPFAM" id="SSF47413">
    <property type="entry name" value="lambda repressor-like DNA-binding domains"/>
    <property type="match status" value="1"/>
</dbReference>
<protein>
    <submittedName>
        <fullName evidence="5">LacI family transcriptional regulator</fullName>
    </submittedName>
</protein>
<dbReference type="GO" id="GO:0016987">
    <property type="term" value="F:sigma factor activity"/>
    <property type="evidence" value="ECO:0007669"/>
    <property type="project" value="InterPro"/>
</dbReference>
<gene>
    <name evidence="5" type="ORF">SAMN05660895_0315</name>
</gene>
<evidence type="ECO:0000256" key="3">
    <source>
        <dbReference type="ARBA" id="ARBA00023163"/>
    </source>
</evidence>
<dbReference type="EMBL" id="FPCJ01000001">
    <property type="protein sequence ID" value="SFV28361.1"/>
    <property type="molecule type" value="Genomic_DNA"/>
</dbReference>
<keyword evidence="1" id="KW-0805">Transcription regulation</keyword>
<evidence type="ECO:0000256" key="2">
    <source>
        <dbReference type="ARBA" id="ARBA00023125"/>
    </source>
</evidence>
<evidence type="ECO:0000259" key="4">
    <source>
        <dbReference type="PROSITE" id="PS50932"/>
    </source>
</evidence>
<dbReference type="InterPro" id="IPR028082">
    <property type="entry name" value="Peripla_BP_I"/>
</dbReference>
<dbReference type="InterPro" id="IPR010982">
    <property type="entry name" value="Lambda_DNA-bd_dom_sf"/>
</dbReference>
<accession>A0A1I7N137</accession>
<keyword evidence="3" id="KW-0804">Transcription</keyword>
<dbReference type="AlphaFoldDB" id="A0A1I7N137"/>
<evidence type="ECO:0000313" key="6">
    <source>
        <dbReference type="Proteomes" id="UP000199537"/>
    </source>
</evidence>
<reference evidence="6" key="1">
    <citation type="submission" date="2016-10" db="EMBL/GenBank/DDBJ databases">
        <authorList>
            <person name="Varghese N."/>
            <person name="Submissions S."/>
        </authorList>
    </citation>
    <scope>NUCLEOTIDE SEQUENCE [LARGE SCALE GENOMIC DNA]</scope>
    <source>
        <strain evidence="6">DSM 14807</strain>
    </source>
</reference>
<sequence>MPKKNPVTIYDLARELGISPSTVSRALHDNPVISAEVRKQVQALAKKLKYRQNTIAASLRMNRTHCIGIIVPRINRHFFATVISGMQDEAQEHGYTILIGQTNERIEREHMQLNAMISSRVDGIMVSPTMYTTNFSAFAQCKAHHIPLLFFDRTPQHGHHHRVVGDDFQGGWLATQHLIEQGYRRIAHFCGKLSASIYQQRLAGYRAALQQFGLPFHKRWVIEHELTAESTPQAIEKFLRLDPQPDAIFIANDTSALHSIKLLQARGIRIPDEIGIVGYSNDPAGELISPSLSTIDQKGYLLGRTALQTMLDLIKHRDRKRAPSPITITIPVELIVRNSSVRQAR</sequence>
<feature type="domain" description="HTH lacI-type" evidence="4">
    <location>
        <begin position="7"/>
        <end position="61"/>
    </location>
</feature>
<dbReference type="GO" id="GO:0000976">
    <property type="term" value="F:transcription cis-regulatory region binding"/>
    <property type="evidence" value="ECO:0007669"/>
    <property type="project" value="TreeGrafter"/>
</dbReference>
<dbReference type="Gene3D" id="1.10.260.40">
    <property type="entry name" value="lambda repressor-like DNA-binding domains"/>
    <property type="match status" value="1"/>
</dbReference>
<dbReference type="PROSITE" id="PS50932">
    <property type="entry name" value="HTH_LACI_2"/>
    <property type="match status" value="1"/>
</dbReference>
<name>A0A1I7N137_9BACT</name>
<dbReference type="GO" id="GO:0001216">
    <property type="term" value="F:DNA-binding transcription activator activity"/>
    <property type="evidence" value="ECO:0007669"/>
    <property type="project" value="InterPro"/>
</dbReference>
<dbReference type="Pfam" id="PF00356">
    <property type="entry name" value="LacI"/>
    <property type="match status" value="1"/>
</dbReference>
<dbReference type="RefSeq" id="WP_092456770.1">
    <property type="nucleotide sequence ID" value="NZ_FPCJ01000001.1"/>
</dbReference>
<dbReference type="CDD" id="cd06267">
    <property type="entry name" value="PBP1_LacI_sugar_binding-like"/>
    <property type="match status" value="1"/>
</dbReference>
<keyword evidence="2" id="KW-0238">DNA-binding</keyword>
<dbReference type="STRING" id="1393122.SAMN05660895_0315"/>
<dbReference type="SUPFAM" id="SSF53822">
    <property type="entry name" value="Periplasmic binding protein-like I"/>
    <property type="match status" value="1"/>
</dbReference>
<dbReference type="Gene3D" id="3.40.50.2300">
    <property type="match status" value="2"/>
</dbReference>
<organism evidence="5 6">
    <name type="scientific">Thermoflavifilum thermophilum</name>
    <dbReference type="NCBI Taxonomy" id="1393122"/>
    <lineage>
        <taxon>Bacteria</taxon>
        <taxon>Pseudomonadati</taxon>
        <taxon>Bacteroidota</taxon>
        <taxon>Chitinophagia</taxon>
        <taxon>Chitinophagales</taxon>
        <taxon>Chitinophagaceae</taxon>
        <taxon>Thermoflavifilum</taxon>
    </lineage>
</organism>
<keyword evidence="6" id="KW-1185">Reference proteome</keyword>
<dbReference type="Pfam" id="PF00532">
    <property type="entry name" value="Peripla_BP_1"/>
    <property type="match status" value="1"/>
</dbReference>
<evidence type="ECO:0000256" key="1">
    <source>
        <dbReference type="ARBA" id="ARBA00023015"/>
    </source>
</evidence>
<dbReference type="PANTHER" id="PTHR30146:SF109">
    <property type="entry name" value="HTH-TYPE TRANSCRIPTIONAL REGULATOR GALS"/>
    <property type="match status" value="1"/>
</dbReference>
<dbReference type="Proteomes" id="UP000199537">
    <property type="component" value="Unassembled WGS sequence"/>
</dbReference>
<dbReference type="InterPro" id="IPR001761">
    <property type="entry name" value="Peripla_BP/Lac1_sug-bd_dom"/>
</dbReference>
<dbReference type="PANTHER" id="PTHR30146">
    <property type="entry name" value="LACI-RELATED TRANSCRIPTIONAL REPRESSOR"/>
    <property type="match status" value="1"/>
</dbReference>
<proteinExistence type="predicted"/>
<dbReference type="SMART" id="SM00354">
    <property type="entry name" value="HTH_LACI"/>
    <property type="match status" value="1"/>
</dbReference>
<dbReference type="InterPro" id="IPR000843">
    <property type="entry name" value="HTH_LacI"/>
</dbReference>
<dbReference type="InterPro" id="IPR000394">
    <property type="entry name" value="RNA_pol_sigma_54"/>
</dbReference>
<dbReference type="OrthoDB" id="9803256at2"/>
<dbReference type="CDD" id="cd01392">
    <property type="entry name" value="HTH_LacI"/>
    <property type="match status" value="1"/>
</dbReference>